<evidence type="ECO:0000313" key="2">
    <source>
        <dbReference type="Proteomes" id="UP001519460"/>
    </source>
</evidence>
<accession>A0ABD0KLS5</accession>
<proteinExistence type="predicted"/>
<dbReference type="AlphaFoldDB" id="A0ABD0KLS5"/>
<reference evidence="1 2" key="1">
    <citation type="journal article" date="2023" name="Sci. Data">
        <title>Genome assembly of the Korean intertidal mud-creeper Batillaria attramentaria.</title>
        <authorList>
            <person name="Patra A.K."/>
            <person name="Ho P.T."/>
            <person name="Jun S."/>
            <person name="Lee S.J."/>
            <person name="Kim Y."/>
            <person name="Won Y.J."/>
        </authorList>
    </citation>
    <scope>NUCLEOTIDE SEQUENCE [LARGE SCALE GENOMIC DNA]</scope>
    <source>
        <strain evidence="1">Wonlab-2016</strain>
    </source>
</reference>
<gene>
    <name evidence="1" type="ORF">BaRGS_00020771</name>
</gene>
<organism evidence="1 2">
    <name type="scientific">Batillaria attramentaria</name>
    <dbReference type="NCBI Taxonomy" id="370345"/>
    <lineage>
        <taxon>Eukaryota</taxon>
        <taxon>Metazoa</taxon>
        <taxon>Spiralia</taxon>
        <taxon>Lophotrochozoa</taxon>
        <taxon>Mollusca</taxon>
        <taxon>Gastropoda</taxon>
        <taxon>Caenogastropoda</taxon>
        <taxon>Sorbeoconcha</taxon>
        <taxon>Cerithioidea</taxon>
        <taxon>Batillariidae</taxon>
        <taxon>Batillaria</taxon>
    </lineage>
</organism>
<sequence length="100" mass="11127">MRATSDVLATRQLWSAAQQGHAGPVLYSAPRLIIGSRLRINVSPLLGMVVRRQCRYGDRVLACPIMGSSCWFREKGGRKAVEHVPITEIPRTIWNKAVTV</sequence>
<protein>
    <submittedName>
        <fullName evidence="1">Uncharacterized protein</fullName>
    </submittedName>
</protein>
<keyword evidence="2" id="KW-1185">Reference proteome</keyword>
<comment type="caution">
    <text evidence="1">The sequence shown here is derived from an EMBL/GenBank/DDBJ whole genome shotgun (WGS) entry which is preliminary data.</text>
</comment>
<evidence type="ECO:0000313" key="1">
    <source>
        <dbReference type="EMBL" id="KAK7488026.1"/>
    </source>
</evidence>
<dbReference type="EMBL" id="JACVVK020000156">
    <property type="protein sequence ID" value="KAK7488026.1"/>
    <property type="molecule type" value="Genomic_DNA"/>
</dbReference>
<dbReference type="Proteomes" id="UP001519460">
    <property type="component" value="Unassembled WGS sequence"/>
</dbReference>
<name>A0ABD0KLS5_9CAEN</name>